<dbReference type="AlphaFoldDB" id="A0A2P2R342"/>
<feature type="region of interest" description="Disordered" evidence="1">
    <location>
        <begin position="1"/>
        <end position="29"/>
    </location>
</feature>
<name>A0A2P2R342_RHIMU</name>
<sequence length="29" mass="3333">MVTETGGVEGETKGRRREWGCNRGEERDH</sequence>
<feature type="compositionally biased region" description="Basic and acidic residues" evidence="1">
    <location>
        <begin position="10"/>
        <end position="29"/>
    </location>
</feature>
<protein>
    <submittedName>
        <fullName evidence="2">Uncharacterized protein</fullName>
    </submittedName>
</protein>
<organism evidence="2">
    <name type="scientific">Rhizophora mucronata</name>
    <name type="common">Asiatic mangrove</name>
    <dbReference type="NCBI Taxonomy" id="61149"/>
    <lineage>
        <taxon>Eukaryota</taxon>
        <taxon>Viridiplantae</taxon>
        <taxon>Streptophyta</taxon>
        <taxon>Embryophyta</taxon>
        <taxon>Tracheophyta</taxon>
        <taxon>Spermatophyta</taxon>
        <taxon>Magnoliopsida</taxon>
        <taxon>eudicotyledons</taxon>
        <taxon>Gunneridae</taxon>
        <taxon>Pentapetalae</taxon>
        <taxon>rosids</taxon>
        <taxon>fabids</taxon>
        <taxon>Malpighiales</taxon>
        <taxon>Rhizophoraceae</taxon>
        <taxon>Rhizophora</taxon>
    </lineage>
</organism>
<reference evidence="2" key="1">
    <citation type="submission" date="2018-02" db="EMBL/GenBank/DDBJ databases">
        <title>Rhizophora mucronata_Transcriptome.</title>
        <authorList>
            <person name="Meera S.P."/>
            <person name="Sreeshan A."/>
            <person name="Augustine A."/>
        </authorList>
    </citation>
    <scope>NUCLEOTIDE SEQUENCE</scope>
    <source>
        <tissue evidence="2">Leaf</tissue>
    </source>
</reference>
<evidence type="ECO:0000256" key="1">
    <source>
        <dbReference type="SAM" id="MobiDB-lite"/>
    </source>
</evidence>
<evidence type="ECO:0000313" key="2">
    <source>
        <dbReference type="EMBL" id="MBX73663.1"/>
    </source>
</evidence>
<proteinExistence type="predicted"/>
<accession>A0A2P2R342</accession>
<dbReference type="EMBL" id="GGEC01093179">
    <property type="protein sequence ID" value="MBX73663.1"/>
    <property type="molecule type" value="Transcribed_RNA"/>
</dbReference>